<keyword evidence="2" id="KW-0732">Signal</keyword>
<accession>A0A857JKG7</accession>
<evidence type="ECO:0000313" key="4">
    <source>
        <dbReference type="Proteomes" id="UP000464524"/>
    </source>
</evidence>
<protein>
    <recommendedName>
        <fullName evidence="5">PEP-CTERM protein-sorting domain-containing protein</fullName>
    </recommendedName>
</protein>
<feature type="chain" id="PRO_5032901405" description="PEP-CTERM protein-sorting domain-containing protein" evidence="2">
    <location>
        <begin position="27"/>
        <end position="178"/>
    </location>
</feature>
<dbReference type="Proteomes" id="UP000464524">
    <property type="component" value="Chromosome"/>
</dbReference>
<sequence length="178" mass="19009">MSIRKFGAVAALLVASLGFTSFSANAVLITQSIEIVDDPVFGSFTLGEVTVDLDTRDIGTGLVSIFDFVSLNLFDSKEFDVFDFEAVVDASSISAVNSGIELLSFDVTELDSADMWTYQVIIDVFSPGDTFVDIFDANGDIVFLSDAATLGEARVPAPAGIAILTLGLFAMGLRRRKN</sequence>
<proteinExistence type="predicted"/>
<reference evidence="3 4" key="1">
    <citation type="submission" date="2019-12" db="EMBL/GenBank/DDBJ databases">
        <title>Genome sequencing and assembly of endphytes of Porphyra tenera.</title>
        <authorList>
            <person name="Park J.M."/>
            <person name="Shin R."/>
            <person name="Jo S.H."/>
        </authorList>
    </citation>
    <scope>NUCLEOTIDE SEQUENCE [LARGE SCALE GENOMIC DNA]</scope>
    <source>
        <strain evidence="3 4">GPM4</strain>
    </source>
</reference>
<keyword evidence="1" id="KW-1133">Transmembrane helix</keyword>
<dbReference type="InterPro" id="IPR013424">
    <property type="entry name" value="Ice-binding_C"/>
</dbReference>
<keyword evidence="1" id="KW-0812">Transmembrane</keyword>
<keyword evidence="1" id="KW-0472">Membrane</keyword>
<dbReference type="EMBL" id="CP047656">
    <property type="protein sequence ID" value="QHJ11134.1"/>
    <property type="molecule type" value="Genomic_DNA"/>
</dbReference>
<name>A0A857JKG7_9ALTE</name>
<evidence type="ECO:0000313" key="3">
    <source>
        <dbReference type="EMBL" id="QHJ11134.1"/>
    </source>
</evidence>
<organism evidence="3 4">
    <name type="scientific">Paraglaciecola mesophila</name>
    <dbReference type="NCBI Taxonomy" id="197222"/>
    <lineage>
        <taxon>Bacteria</taxon>
        <taxon>Pseudomonadati</taxon>
        <taxon>Pseudomonadota</taxon>
        <taxon>Gammaproteobacteria</taxon>
        <taxon>Alteromonadales</taxon>
        <taxon>Alteromonadaceae</taxon>
        <taxon>Paraglaciecola</taxon>
    </lineage>
</organism>
<keyword evidence="4" id="KW-1185">Reference proteome</keyword>
<dbReference type="KEGG" id="pmes:FX988_01362"/>
<evidence type="ECO:0000256" key="1">
    <source>
        <dbReference type="SAM" id="Phobius"/>
    </source>
</evidence>
<evidence type="ECO:0008006" key="5">
    <source>
        <dbReference type="Google" id="ProtNLM"/>
    </source>
</evidence>
<feature type="signal peptide" evidence="2">
    <location>
        <begin position="1"/>
        <end position="26"/>
    </location>
</feature>
<gene>
    <name evidence="3" type="ORF">FX988_01362</name>
</gene>
<dbReference type="NCBIfam" id="TIGR02595">
    <property type="entry name" value="PEP_CTERM"/>
    <property type="match status" value="1"/>
</dbReference>
<feature type="transmembrane region" description="Helical" evidence="1">
    <location>
        <begin position="155"/>
        <end position="173"/>
    </location>
</feature>
<dbReference type="AlphaFoldDB" id="A0A857JKG7"/>
<evidence type="ECO:0000256" key="2">
    <source>
        <dbReference type="SAM" id="SignalP"/>
    </source>
</evidence>